<dbReference type="AlphaFoldDB" id="A0A6G1CAP4"/>
<evidence type="ECO:0000313" key="3">
    <source>
        <dbReference type="Proteomes" id="UP000479710"/>
    </source>
</evidence>
<sequence length="278" mass="31294">MNWTSDWTPYSMDTCKFTIGEIVERMEASIKVSLLTQVNGYRAVFKPDKCRGVLVIPIRDRLRFSHRIPSFRLTEERGGKLRGFLELDPGSVPDVFLYREESNNDAFKELSSVDDRSQGHEDLPFKEKISFQKNSDSANSIDTCEFAIGEIVGHTKASIRISLLTQLSGFRAVFKPDKQSGVLEIPTRDRLRFSHQIPSFLLTEERGGKLRGFYELDPASVPDVFLYGNTVKGWITYQRRQHGMRGATGSQAPADVLERQGLAHPSATPTTFATSPTT</sequence>
<dbReference type="PANTHER" id="PTHR47374">
    <property type="entry name" value="ENDOSOME ANTIGEN-LIKE PROTEIN, PUTATIVE (DUF3444)-RELATED"/>
    <property type="match status" value="1"/>
</dbReference>
<keyword evidence="3" id="KW-1185">Reference proteome</keyword>
<feature type="domain" description="DUF3444" evidence="1">
    <location>
        <begin position="2"/>
        <end position="76"/>
    </location>
</feature>
<dbReference type="Proteomes" id="UP000479710">
    <property type="component" value="Unassembled WGS sequence"/>
</dbReference>
<feature type="domain" description="DUF3444" evidence="1">
    <location>
        <begin position="133"/>
        <end position="205"/>
    </location>
</feature>
<evidence type="ECO:0000313" key="2">
    <source>
        <dbReference type="EMBL" id="KAF0896693.1"/>
    </source>
</evidence>
<dbReference type="PANTHER" id="PTHR47374:SF9">
    <property type="entry name" value="DUF3444 DOMAIN-CONTAINING PROTEIN"/>
    <property type="match status" value="1"/>
</dbReference>
<reference evidence="2 3" key="1">
    <citation type="submission" date="2019-11" db="EMBL/GenBank/DDBJ databases">
        <title>Whole genome sequence of Oryza granulata.</title>
        <authorList>
            <person name="Li W."/>
        </authorList>
    </citation>
    <scope>NUCLEOTIDE SEQUENCE [LARGE SCALE GENOMIC DNA]</scope>
    <source>
        <strain evidence="3">cv. Menghai</strain>
        <tissue evidence="2">Leaf</tissue>
    </source>
</reference>
<evidence type="ECO:0000259" key="1">
    <source>
        <dbReference type="Pfam" id="PF11926"/>
    </source>
</evidence>
<organism evidence="2 3">
    <name type="scientific">Oryza meyeriana var. granulata</name>
    <dbReference type="NCBI Taxonomy" id="110450"/>
    <lineage>
        <taxon>Eukaryota</taxon>
        <taxon>Viridiplantae</taxon>
        <taxon>Streptophyta</taxon>
        <taxon>Embryophyta</taxon>
        <taxon>Tracheophyta</taxon>
        <taxon>Spermatophyta</taxon>
        <taxon>Magnoliopsida</taxon>
        <taxon>Liliopsida</taxon>
        <taxon>Poales</taxon>
        <taxon>Poaceae</taxon>
        <taxon>BOP clade</taxon>
        <taxon>Oryzoideae</taxon>
        <taxon>Oryzeae</taxon>
        <taxon>Oryzinae</taxon>
        <taxon>Oryza</taxon>
        <taxon>Oryza meyeriana</taxon>
    </lineage>
</organism>
<dbReference type="EMBL" id="SPHZ02000010">
    <property type="protein sequence ID" value="KAF0896693.1"/>
    <property type="molecule type" value="Genomic_DNA"/>
</dbReference>
<proteinExistence type="predicted"/>
<protein>
    <recommendedName>
        <fullName evidence="1">DUF3444 domain-containing protein</fullName>
    </recommendedName>
</protein>
<dbReference type="Pfam" id="PF11926">
    <property type="entry name" value="DUF3444"/>
    <property type="match status" value="2"/>
</dbReference>
<dbReference type="InterPro" id="IPR024593">
    <property type="entry name" value="DUF3444"/>
</dbReference>
<accession>A0A6G1CAP4</accession>
<name>A0A6G1CAP4_9ORYZ</name>
<gene>
    <name evidence="2" type="ORF">E2562_027038</name>
</gene>
<dbReference type="OrthoDB" id="10250354at2759"/>
<comment type="caution">
    <text evidence="2">The sequence shown here is derived from an EMBL/GenBank/DDBJ whole genome shotgun (WGS) entry which is preliminary data.</text>
</comment>